<organism evidence="11 12">
    <name type="scientific">Macrostomum lignano</name>
    <dbReference type="NCBI Taxonomy" id="282301"/>
    <lineage>
        <taxon>Eukaryota</taxon>
        <taxon>Metazoa</taxon>
        <taxon>Spiralia</taxon>
        <taxon>Lophotrochozoa</taxon>
        <taxon>Platyhelminthes</taxon>
        <taxon>Rhabditophora</taxon>
        <taxon>Macrostomorpha</taxon>
        <taxon>Macrostomida</taxon>
        <taxon>Macrostomidae</taxon>
        <taxon>Macrostomum</taxon>
    </lineage>
</organism>
<keyword evidence="8 9" id="KW-0472">Membrane</keyword>
<evidence type="ECO:0000313" key="11">
    <source>
        <dbReference type="EMBL" id="PAA77975.1"/>
    </source>
</evidence>
<dbReference type="EMBL" id="NIVC01000713">
    <property type="protein sequence ID" value="PAA77975.1"/>
    <property type="molecule type" value="Genomic_DNA"/>
</dbReference>
<keyword evidence="5" id="KW-0677">Repeat</keyword>
<protein>
    <recommendedName>
        <fullName evidence="13">Mitochondrial carrier protein</fullName>
    </recommendedName>
</protein>
<name>A0A267FVW9_9PLAT</name>
<dbReference type="InterPro" id="IPR050567">
    <property type="entry name" value="Mitochondrial_Carrier"/>
</dbReference>
<evidence type="ECO:0000313" key="12">
    <source>
        <dbReference type="Proteomes" id="UP000215902"/>
    </source>
</evidence>
<comment type="caution">
    <text evidence="11">The sequence shown here is derived from an EMBL/GenBank/DDBJ whole genome shotgun (WGS) entry which is preliminary data.</text>
</comment>
<evidence type="ECO:0000256" key="5">
    <source>
        <dbReference type="ARBA" id="ARBA00022737"/>
    </source>
</evidence>
<sequence length="281" mass="29611">MEDFVAGAIGGASGLLIGHPMEVMKVQLQVTNAGDTSVAAKAMLSRGVWQGLFRGMSVPMASFTAVNAVFFGVYGQTLALLSSLRPDSRYGNVALAGMAGGMAQLPLTAPLDLIKTAMQAQLSRVSNAADAFHRGPASCAMAIIKRDGPAGLTRGFALTFARDVPSYGLYMLLYDWLSERIVHVTGETAGSLLGGGIAGLVSWLSVLPIDTVKSNLQAEAGTGSMRRSGLSVAKRILAEQGTAGLYRGGLIVAVRSFPVNAVTFFVWSRTLSLLREEQQHF</sequence>
<evidence type="ECO:0000256" key="9">
    <source>
        <dbReference type="PROSITE-ProRule" id="PRU00282"/>
    </source>
</evidence>
<dbReference type="OrthoDB" id="193856at2759"/>
<dbReference type="PRINTS" id="PR00926">
    <property type="entry name" value="MITOCARRIER"/>
</dbReference>
<feature type="repeat" description="Solcar" evidence="9">
    <location>
        <begin position="91"/>
        <end position="180"/>
    </location>
</feature>
<dbReference type="GO" id="GO:0022857">
    <property type="term" value="F:transmembrane transporter activity"/>
    <property type="evidence" value="ECO:0007669"/>
    <property type="project" value="TreeGrafter"/>
</dbReference>
<keyword evidence="7" id="KW-0496">Mitochondrion</keyword>
<evidence type="ECO:0000256" key="8">
    <source>
        <dbReference type="ARBA" id="ARBA00023136"/>
    </source>
</evidence>
<evidence type="ECO:0000256" key="1">
    <source>
        <dbReference type="ARBA" id="ARBA00004225"/>
    </source>
</evidence>
<dbReference type="PANTHER" id="PTHR45624">
    <property type="entry name" value="MITOCHONDRIAL BASIC AMINO ACIDS TRANSPORTER-RELATED"/>
    <property type="match status" value="1"/>
</dbReference>
<dbReference type="InterPro" id="IPR002067">
    <property type="entry name" value="MCP"/>
</dbReference>
<reference evidence="11 12" key="1">
    <citation type="submission" date="2017-06" db="EMBL/GenBank/DDBJ databases">
        <title>A platform for efficient transgenesis in Macrostomum lignano, a flatworm model organism for stem cell research.</title>
        <authorList>
            <person name="Berezikov E."/>
        </authorList>
    </citation>
    <scope>NUCLEOTIDE SEQUENCE [LARGE SCALE GENOMIC DNA]</scope>
    <source>
        <strain evidence="11">DV1</strain>
        <tissue evidence="11">Whole organism</tissue>
    </source>
</reference>
<dbReference type="Gene3D" id="1.50.40.10">
    <property type="entry name" value="Mitochondrial carrier domain"/>
    <property type="match status" value="1"/>
</dbReference>
<evidence type="ECO:0000256" key="7">
    <source>
        <dbReference type="ARBA" id="ARBA00023128"/>
    </source>
</evidence>
<dbReference type="Pfam" id="PF00153">
    <property type="entry name" value="Mito_carr"/>
    <property type="match status" value="3"/>
</dbReference>
<keyword evidence="3 10" id="KW-0813">Transport</keyword>
<evidence type="ECO:0000256" key="3">
    <source>
        <dbReference type="ARBA" id="ARBA00022448"/>
    </source>
</evidence>
<dbReference type="STRING" id="282301.A0A267FVW9"/>
<keyword evidence="4 9" id="KW-0812">Transmembrane</keyword>
<dbReference type="GO" id="GO:0031966">
    <property type="term" value="C:mitochondrial membrane"/>
    <property type="evidence" value="ECO:0007669"/>
    <property type="project" value="UniProtKB-SubCell"/>
</dbReference>
<dbReference type="SUPFAM" id="SSF103506">
    <property type="entry name" value="Mitochondrial carrier"/>
    <property type="match status" value="1"/>
</dbReference>
<dbReference type="AlphaFoldDB" id="A0A267FVW9"/>
<feature type="repeat" description="Solcar" evidence="9">
    <location>
        <begin position="186"/>
        <end position="273"/>
    </location>
</feature>
<evidence type="ECO:0000256" key="10">
    <source>
        <dbReference type="RuleBase" id="RU000488"/>
    </source>
</evidence>
<evidence type="ECO:0008006" key="13">
    <source>
        <dbReference type="Google" id="ProtNLM"/>
    </source>
</evidence>
<dbReference type="InterPro" id="IPR018108">
    <property type="entry name" value="MCP_transmembrane"/>
</dbReference>
<comment type="subcellular location">
    <subcellularLocation>
        <location evidence="1">Mitochondrion membrane</location>
        <topology evidence="1">Multi-pass membrane protein</topology>
    </subcellularLocation>
</comment>
<accession>A0A267FVW9</accession>
<proteinExistence type="inferred from homology"/>
<dbReference type="InterPro" id="IPR023395">
    <property type="entry name" value="MCP_dom_sf"/>
</dbReference>
<evidence type="ECO:0000256" key="6">
    <source>
        <dbReference type="ARBA" id="ARBA00022989"/>
    </source>
</evidence>
<dbReference type="PROSITE" id="PS50920">
    <property type="entry name" value="SOLCAR"/>
    <property type="match status" value="3"/>
</dbReference>
<comment type="similarity">
    <text evidence="2 10">Belongs to the mitochondrial carrier (TC 2.A.29) family.</text>
</comment>
<evidence type="ECO:0000256" key="4">
    <source>
        <dbReference type="ARBA" id="ARBA00022692"/>
    </source>
</evidence>
<dbReference type="Proteomes" id="UP000215902">
    <property type="component" value="Unassembled WGS sequence"/>
</dbReference>
<gene>
    <name evidence="11" type="ORF">BOX15_Mlig029763g2</name>
</gene>
<keyword evidence="6" id="KW-1133">Transmembrane helix</keyword>
<evidence type="ECO:0000256" key="2">
    <source>
        <dbReference type="ARBA" id="ARBA00006375"/>
    </source>
</evidence>
<dbReference type="PANTHER" id="PTHR45624:SF10">
    <property type="entry name" value="SLC (SOLUTE CARRIER) HOMOLOG"/>
    <property type="match status" value="1"/>
</dbReference>
<feature type="repeat" description="Solcar" evidence="9">
    <location>
        <begin position="1"/>
        <end position="80"/>
    </location>
</feature>
<keyword evidence="12" id="KW-1185">Reference proteome</keyword>